<evidence type="ECO:0000313" key="4">
    <source>
        <dbReference type="Proteomes" id="UP000001169"/>
    </source>
</evidence>
<dbReference type="EnsemblBacteria" id="AAV45297">
    <property type="protein sequence ID" value="AAV45297"/>
    <property type="gene ID" value="rrnAC0239"/>
</dbReference>
<protein>
    <submittedName>
        <fullName evidence="3">N5N10-methylenetetrahydromethanopterin reductase</fullName>
    </submittedName>
</protein>
<dbReference type="PATRIC" id="fig|272569.17.peg.1035"/>
<dbReference type="PANTHER" id="PTHR43244:SF1">
    <property type="entry name" value="5,10-METHYLENETETRAHYDROMETHANOPTERIN REDUCTASE"/>
    <property type="match status" value="1"/>
</dbReference>
<dbReference type="Proteomes" id="UP000001169">
    <property type="component" value="Chromosome I"/>
</dbReference>
<dbReference type="NCBIfam" id="TIGR04024">
    <property type="entry name" value="F420_NP1902A"/>
    <property type="match status" value="1"/>
</dbReference>
<gene>
    <name evidence="3" type="primary">mer2</name>
    <name evidence="3" type="ordered locus">rrnAC0239</name>
</gene>
<dbReference type="Gene3D" id="3.20.20.30">
    <property type="entry name" value="Luciferase-like domain"/>
    <property type="match status" value="1"/>
</dbReference>
<proteinExistence type="predicted"/>
<organism evidence="3 4">
    <name type="scientific">Haloarcula marismortui (strain ATCC 43049 / DSM 3752 / JCM 8966 / VKM B-1809)</name>
    <name type="common">Halobacterium marismortui</name>
    <dbReference type="NCBI Taxonomy" id="272569"/>
    <lineage>
        <taxon>Archaea</taxon>
        <taxon>Methanobacteriati</taxon>
        <taxon>Methanobacteriota</taxon>
        <taxon>Stenosarchaea group</taxon>
        <taxon>Halobacteria</taxon>
        <taxon>Halobacteriales</taxon>
        <taxon>Haloarculaceae</taxon>
        <taxon>Haloarcula</taxon>
    </lineage>
</organism>
<dbReference type="CDD" id="cd01097">
    <property type="entry name" value="Tetrahydromethanopterin_reductase"/>
    <property type="match status" value="1"/>
</dbReference>
<dbReference type="EMBL" id="AY596297">
    <property type="protein sequence ID" value="AAV45297.1"/>
    <property type="molecule type" value="Genomic_DNA"/>
</dbReference>
<evidence type="ECO:0000313" key="3">
    <source>
        <dbReference type="EMBL" id="AAV45297.1"/>
    </source>
</evidence>
<dbReference type="InterPro" id="IPR023909">
    <property type="entry name" value="F420_NP1902A"/>
</dbReference>
<dbReference type="SUPFAM" id="SSF51679">
    <property type="entry name" value="Bacterial luciferase-like"/>
    <property type="match status" value="1"/>
</dbReference>
<dbReference type="PANTHER" id="PTHR43244">
    <property type="match status" value="1"/>
</dbReference>
<keyword evidence="4" id="KW-1185">Reference proteome</keyword>
<dbReference type="STRING" id="272569.rrnAC0239"/>
<dbReference type="PaxDb" id="272569-rrnAC0239"/>
<dbReference type="KEGG" id="hma:rrnAC0239"/>
<dbReference type="InterPro" id="IPR050564">
    <property type="entry name" value="F420-G6PD/mer"/>
</dbReference>
<dbReference type="InterPro" id="IPR036661">
    <property type="entry name" value="Luciferase-like_sf"/>
</dbReference>
<accession>Q5V5A5</accession>
<dbReference type="InterPro" id="IPR011251">
    <property type="entry name" value="Luciferase-like_dom"/>
</dbReference>
<sequence length="369" mass="40186">MWLYLPCGRTASHVSDTYVPVANRSLPGHRTTRGGRQMTARDVYLPVAAQPSVDTLVGMSQQAEDRGYDRVWLPETWGRDAVTTLTSIAEHTSTVGLGSSILNVYSRSPALLGQTAATLQEVSDGRFRAGVGPSGPIVIEGWHGREFESPLKYTRETVDIMKQVLSGETVDYDGDIFSLSGFRLRCEPPEPAPPVDAGGLGPKSVELAGRFADGWHALMLTADGLRDRLEDFEHGADLGDRDRADQRVTLSLTCCAMDDREQARELARQHVAFYIGGMGTFYRDALARQGYEDTAYEIAEQWGSGNKGAAVDAISDELLDSIAVAGTPEDCRDRIAQFEDIDGVDAINISFPRAAERDTIDTTIDVLAP</sequence>
<keyword evidence="1" id="KW-0560">Oxidoreductase</keyword>
<feature type="domain" description="Luciferase-like" evidence="2">
    <location>
        <begin position="48"/>
        <end position="340"/>
    </location>
</feature>
<dbReference type="GO" id="GO:0016705">
    <property type="term" value="F:oxidoreductase activity, acting on paired donors, with incorporation or reduction of molecular oxygen"/>
    <property type="evidence" value="ECO:0007669"/>
    <property type="project" value="InterPro"/>
</dbReference>
<reference evidence="3 4" key="1">
    <citation type="journal article" date="2004" name="Genome Res.">
        <title>Genome sequence of Haloarcula marismortui: a halophilic archaeon from the Dead Sea.</title>
        <authorList>
            <person name="Baliga N.S."/>
            <person name="Bonneau R."/>
            <person name="Facciotti M.T."/>
            <person name="Pan M."/>
            <person name="Glusman G."/>
            <person name="Deutsch E.W."/>
            <person name="Shannon P."/>
            <person name="Chiu Y."/>
            <person name="Weng R.S."/>
            <person name="Gan R.R."/>
            <person name="Hung P."/>
            <person name="Date S.V."/>
            <person name="Marcotte E."/>
            <person name="Hood L."/>
            <person name="Ng W.V."/>
        </authorList>
    </citation>
    <scope>NUCLEOTIDE SEQUENCE [LARGE SCALE GENOMIC DNA]</scope>
    <source>
        <strain evidence="4">ATCC 43049 / DSM 3752 / JCM 8966 / VKM B-1809</strain>
    </source>
</reference>
<dbReference type="DNASU" id="3129766"/>
<dbReference type="AlphaFoldDB" id="Q5V5A5"/>
<evidence type="ECO:0000256" key="1">
    <source>
        <dbReference type="ARBA" id="ARBA00023002"/>
    </source>
</evidence>
<evidence type="ECO:0000259" key="2">
    <source>
        <dbReference type="Pfam" id="PF00296"/>
    </source>
</evidence>
<dbReference type="eggNOG" id="arCOG02410">
    <property type="taxonomic scope" value="Archaea"/>
</dbReference>
<name>Q5V5A5_HALMA</name>
<dbReference type="HOGENOM" id="CLU_027853_5_0_2"/>
<dbReference type="Pfam" id="PF00296">
    <property type="entry name" value="Bac_luciferase"/>
    <property type="match status" value="1"/>
</dbReference>